<gene>
    <name evidence="2" type="ORF">FSZ31_00235</name>
</gene>
<sequence>MTLSLIFIFFAGIANFAMHRALIESRDPIIQASVMPVQRAMGRYTSYAFEFVLLLMAMLFSQSWPIAMLLLYGLYTMVNGIVFALLTNRRR</sequence>
<feature type="transmembrane region" description="Helical" evidence="1">
    <location>
        <begin position="6"/>
        <end position="23"/>
    </location>
</feature>
<dbReference type="RefSeq" id="WP_147121071.1">
    <property type="nucleotide sequence ID" value="NZ_VOPY01000001.1"/>
</dbReference>
<feature type="transmembrane region" description="Helical" evidence="1">
    <location>
        <begin position="66"/>
        <end position="86"/>
    </location>
</feature>
<dbReference type="OrthoDB" id="7391761at2"/>
<evidence type="ECO:0000256" key="1">
    <source>
        <dbReference type="SAM" id="Phobius"/>
    </source>
</evidence>
<organism evidence="2 3">
    <name type="scientific">Flavisphingopyxis soli</name>
    <dbReference type="NCBI Taxonomy" id="2601267"/>
    <lineage>
        <taxon>Bacteria</taxon>
        <taxon>Pseudomonadati</taxon>
        <taxon>Pseudomonadota</taxon>
        <taxon>Alphaproteobacteria</taxon>
        <taxon>Sphingomonadales</taxon>
        <taxon>Sphingopyxidaceae</taxon>
        <taxon>Flavisphingopyxis</taxon>
    </lineage>
</organism>
<keyword evidence="3" id="KW-1185">Reference proteome</keyword>
<reference evidence="2 3" key="1">
    <citation type="submission" date="2019-08" db="EMBL/GenBank/DDBJ databases">
        <title>Sphingorhabdus soil sp. nov., isolated from arctic soil.</title>
        <authorList>
            <person name="Liu Y."/>
        </authorList>
    </citation>
    <scope>NUCLEOTIDE SEQUENCE [LARGE SCALE GENOMIC DNA]</scope>
    <source>
        <strain evidence="2 3">D-2Q-5-6</strain>
    </source>
</reference>
<protein>
    <submittedName>
        <fullName evidence="2">Uncharacterized protein</fullName>
    </submittedName>
</protein>
<name>A0A5C6UJV9_9SPHN</name>
<accession>A0A5C6UJV9</accession>
<keyword evidence="1" id="KW-1133">Transmembrane helix</keyword>
<keyword evidence="1" id="KW-0812">Transmembrane</keyword>
<evidence type="ECO:0000313" key="2">
    <source>
        <dbReference type="EMBL" id="TXC73232.1"/>
    </source>
</evidence>
<comment type="caution">
    <text evidence="2">The sequence shown here is derived from an EMBL/GenBank/DDBJ whole genome shotgun (WGS) entry which is preliminary data.</text>
</comment>
<dbReference type="AlphaFoldDB" id="A0A5C6UJV9"/>
<feature type="transmembrane region" description="Helical" evidence="1">
    <location>
        <begin position="44"/>
        <end position="60"/>
    </location>
</feature>
<dbReference type="EMBL" id="VOPY01000001">
    <property type="protein sequence ID" value="TXC73232.1"/>
    <property type="molecule type" value="Genomic_DNA"/>
</dbReference>
<evidence type="ECO:0000313" key="3">
    <source>
        <dbReference type="Proteomes" id="UP000321129"/>
    </source>
</evidence>
<dbReference type="Proteomes" id="UP000321129">
    <property type="component" value="Unassembled WGS sequence"/>
</dbReference>
<keyword evidence="1" id="KW-0472">Membrane</keyword>
<proteinExistence type="predicted"/>